<evidence type="ECO:0000259" key="7">
    <source>
        <dbReference type="PROSITE" id="PS51512"/>
    </source>
</evidence>
<comment type="similarity">
    <text evidence="2">Belongs to the EDC3 family.</text>
</comment>
<accession>G0VIH8</accession>
<dbReference type="InterPro" id="IPR004443">
    <property type="entry name" value="YjeF_N_dom"/>
</dbReference>
<dbReference type="Gene3D" id="3.40.50.10260">
    <property type="entry name" value="YjeF N-terminal domain"/>
    <property type="match status" value="1"/>
</dbReference>
<evidence type="ECO:0000256" key="4">
    <source>
        <dbReference type="ARBA" id="ARBA00022490"/>
    </source>
</evidence>
<dbReference type="GO" id="GO:0003729">
    <property type="term" value="F:mRNA binding"/>
    <property type="evidence" value="ECO:0007669"/>
    <property type="project" value="EnsemblFungi"/>
</dbReference>
<dbReference type="GO" id="GO:0031087">
    <property type="term" value="P:deadenylation-independent decapping of nuclear-transcribed mRNA"/>
    <property type="evidence" value="ECO:0007669"/>
    <property type="project" value="EnsemblFungi"/>
</dbReference>
<dbReference type="HOGENOM" id="CLU_037134_0_0_1"/>
<evidence type="ECO:0000313" key="10">
    <source>
        <dbReference type="Proteomes" id="UP000001640"/>
    </source>
</evidence>
<dbReference type="PROSITE" id="PS51385">
    <property type="entry name" value="YJEF_N"/>
    <property type="match status" value="1"/>
</dbReference>
<dbReference type="InParanoid" id="G0VIH8"/>
<dbReference type="Proteomes" id="UP000001640">
    <property type="component" value="Chromosome 7"/>
</dbReference>
<dbReference type="OMA" id="AMFDKKS"/>
<keyword evidence="10" id="KW-1185">Reference proteome</keyword>
<dbReference type="OrthoDB" id="10030313at2759"/>
<sequence length="573" mass="64856">MSQFIGFEVQVELKDGKLITGKIAKATNKGLTLNNVTFSDGGKSQAFKVRSSRLKDLKVLAVAKGRKTNNNYNNEKSYKQQISANNTSVNNNNNNNNTNSIDWKNDDVEKIKKTEDFDFQGNLNLFNKKDIFNQLKEYDNNNNITHCYDKDSYQNNEMIISNFEHDEDFFDDDDEYNFDDIDDPNYLPITKSINITHLLHSAVADKRSNSVSGISENDTNITDINDKDVLHNIENLILNETLSKNKKSQPNRQSINSSTSSLQLLPQQQLQSSLKDSKTSQTIPTATVIQLLEIERINFEKYGITSNSLIENFAINSSYFIKKNLLTFDNNKKKPLVVIMASDTGRSGLKSIILARYLVQTNRIDVVLLFLPSVMTFILSENLEISKHLDIFTKCGGRLVHNIPTVNNRNGPESNNSSHSSHSKIHQLKNILATLNNPPVDLIIDGLQGFDCNLIDDFDSDLTYELTELLSWCNYQISKYSTQCWSVDFPSGFDSSTGLKNFENAISNVNGIICSNWPVTSILTLKKSMNLLKRIVLIDSGIPSNVYLEKNSFKKFQTVEDLFLTEGSKMIEF</sequence>
<dbReference type="CDD" id="cd22576">
    <property type="entry name" value="Edc3_Lsm"/>
    <property type="match status" value="1"/>
</dbReference>
<dbReference type="PANTHER" id="PTHR13612:SF0">
    <property type="entry name" value="ENHANCER OF MRNA-DECAPPING PROTEIN 3"/>
    <property type="match status" value="1"/>
</dbReference>
<dbReference type="PANTHER" id="PTHR13612">
    <property type="entry name" value="ENHANCER OF MRNA-DECAPPING PROTEIN 3"/>
    <property type="match status" value="1"/>
</dbReference>
<dbReference type="EMBL" id="HE576758">
    <property type="protein sequence ID" value="CCC71213.1"/>
    <property type="molecule type" value="Genomic_DNA"/>
</dbReference>
<evidence type="ECO:0000259" key="8">
    <source>
        <dbReference type="PROSITE" id="PS52002"/>
    </source>
</evidence>
<dbReference type="GO" id="GO:0000932">
    <property type="term" value="C:P-body"/>
    <property type="evidence" value="ECO:0007669"/>
    <property type="project" value="UniProtKB-SubCell"/>
</dbReference>
<dbReference type="RefSeq" id="XP_003677565.1">
    <property type="nucleotide sequence ID" value="XM_003677517.1"/>
</dbReference>
<dbReference type="FunCoup" id="G0VIH8">
    <property type="interactions" value="192"/>
</dbReference>
<reference evidence="9 10" key="1">
    <citation type="journal article" date="2011" name="Proc. Natl. Acad. Sci. U.S.A.">
        <title>Evolutionary erosion of yeast sex chromosomes by mating-type switching accidents.</title>
        <authorList>
            <person name="Gordon J.L."/>
            <person name="Armisen D."/>
            <person name="Proux-Wera E."/>
            <person name="Oheigeartaigh S.S."/>
            <person name="Byrne K.P."/>
            <person name="Wolfe K.H."/>
        </authorList>
    </citation>
    <scope>NUCLEOTIDE SEQUENCE [LARGE SCALE GENOMIC DNA]</scope>
    <source>
        <strain evidence="10">ATCC 76901 / BCRC 22586 / CBS 4309 / NBRC 1992 / NRRL Y-12630</strain>
    </source>
</reference>
<dbReference type="Pfam" id="PF09532">
    <property type="entry name" value="FDF"/>
    <property type="match status" value="1"/>
</dbReference>
<feature type="domain" description="YjeF N-terminal" evidence="6">
    <location>
        <begin position="291"/>
        <end position="548"/>
    </location>
</feature>
<feature type="region of interest" description="Disordered" evidence="5">
    <location>
        <begin position="242"/>
        <end position="264"/>
    </location>
</feature>
<proteinExistence type="inferred from homology"/>
<dbReference type="Pfam" id="PF03853">
    <property type="entry name" value="YjeF_N"/>
    <property type="match status" value="1"/>
</dbReference>
<dbReference type="AlphaFoldDB" id="G0VIH8"/>
<evidence type="ECO:0000256" key="2">
    <source>
        <dbReference type="ARBA" id="ARBA00006610"/>
    </source>
</evidence>
<organism evidence="9 10">
    <name type="scientific">Naumovozyma castellii</name>
    <name type="common">Yeast</name>
    <name type="synonym">Saccharomyces castellii</name>
    <dbReference type="NCBI Taxonomy" id="27288"/>
    <lineage>
        <taxon>Eukaryota</taxon>
        <taxon>Fungi</taxon>
        <taxon>Dikarya</taxon>
        <taxon>Ascomycota</taxon>
        <taxon>Saccharomycotina</taxon>
        <taxon>Saccharomycetes</taxon>
        <taxon>Saccharomycetales</taxon>
        <taxon>Saccharomycetaceae</taxon>
        <taxon>Naumovozyma</taxon>
    </lineage>
</organism>
<protein>
    <recommendedName>
        <fullName evidence="3">Enhancer of mRNA-decapping protein 3</fullName>
    </recommendedName>
</protein>
<evidence type="ECO:0000259" key="6">
    <source>
        <dbReference type="PROSITE" id="PS51385"/>
    </source>
</evidence>
<dbReference type="GO" id="GO:0033962">
    <property type="term" value="P:P-body assembly"/>
    <property type="evidence" value="ECO:0007669"/>
    <property type="project" value="EnsemblFungi"/>
</dbReference>
<dbReference type="InterPro" id="IPR025762">
    <property type="entry name" value="DFDF"/>
</dbReference>
<dbReference type="InterPro" id="IPR047575">
    <property type="entry name" value="Sm"/>
</dbReference>
<dbReference type="PROSITE" id="PS52002">
    <property type="entry name" value="SM"/>
    <property type="match status" value="1"/>
</dbReference>
<dbReference type="GO" id="GO:1900153">
    <property type="term" value="P:positive regulation of nuclear-transcribed mRNA catabolic process, deadenylation-dependent decay"/>
    <property type="evidence" value="ECO:0007669"/>
    <property type="project" value="EnsemblFungi"/>
</dbReference>
<comment type="subcellular location">
    <subcellularLocation>
        <location evidence="1">Cytoplasm</location>
        <location evidence="1">P-body</location>
    </subcellularLocation>
</comment>
<evidence type="ECO:0000256" key="3">
    <source>
        <dbReference type="ARBA" id="ARBA00015797"/>
    </source>
</evidence>
<evidence type="ECO:0000256" key="1">
    <source>
        <dbReference type="ARBA" id="ARBA00004201"/>
    </source>
</evidence>
<dbReference type="KEGG" id="ncs:NCAS_0G03260"/>
<reference key="2">
    <citation type="submission" date="2011-08" db="EMBL/GenBank/DDBJ databases">
        <title>Genome sequence of Naumovozyma castellii.</title>
        <authorList>
            <person name="Gordon J.L."/>
            <person name="Armisen D."/>
            <person name="Proux-Wera E."/>
            <person name="OhEigeartaigh S.S."/>
            <person name="Byrne K.P."/>
            <person name="Wolfe K.H."/>
        </authorList>
    </citation>
    <scope>NUCLEOTIDE SEQUENCE</scope>
    <source>
        <strain>Type strain:CBS 4309</strain>
    </source>
</reference>
<dbReference type="GeneID" id="96904878"/>
<dbReference type="InterPro" id="IPR036652">
    <property type="entry name" value="YjeF_N_dom_sf"/>
</dbReference>
<dbReference type="GO" id="GO:0005634">
    <property type="term" value="C:nucleus"/>
    <property type="evidence" value="ECO:0007669"/>
    <property type="project" value="EnsemblFungi"/>
</dbReference>
<dbReference type="SUPFAM" id="SSF64153">
    <property type="entry name" value="YjeF N-terminal domain-like"/>
    <property type="match status" value="1"/>
</dbReference>
<dbReference type="STRING" id="1064592.G0VIH8"/>
<dbReference type="SMART" id="SM01199">
    <property type="entry name" value="FDF"/>
    <property type="match status" value="1"/>
</dbReference>
<evidence type="ECO:0000313" key="9">
    <source>
        <dbReference type="EMBL" id="CCC71213.1"/>
    </source>
</evidence>
<dbReference type="GO" id="GO:0042149">
    <property type="term" value="P:cellular response to glucose starvation"/>
    <property type="evidence" value="ECO:0007669"/>
    <property type="project" value="EnsemblFungi"/>
</dbReference>
<dbReference type="InterPro" id="IPR019050">
    <property type="entry name" value="FDF_dom"/>
</dbReference>
<feature type="domain" description="Sm" evidence="8">
    <location>
        <begin position="1"/>
        <end position="63"/>
    </location>
</feature>
<keyword evidence="4" id="KW-0963">Cytoplasm</keyword>
<dbReference type="eggNOG" id="KOG2585">
    <property type="taxonomic scope" value="Eukaryota"/>
</dbReference>
<name>G0VIH8_NAUCA</name>
<dbReference type="PROSITE" id="PS51512">
    <property type="entry name" value="DFDF"/>
    <property type="match status" value="1"/>
</dbReference>
<evidence type="ECO:0000256" key="5">
    <source>
        <dbReference type="SAM" id="MobiDB-lite"/>
    </source>
</evidence>
<gene>
    <name evidence="9" type="primary">NCAS0G03260</name>
    <name evidence="9" type="ordered locus">NCAS_0G03260</name>
</gene>
<feature type="domain" description="DFDF" evidence="7">
    <location>
        <begin position="105"/>
        <end position="141"/>
    </location>
</feature>